<name>A0AA39Y2I9_9PEZI</name>
<dbReference type="GO" id="GO:0008233">
    <property type="term" value="F:peptidase activity"/>
    <property type="evidence" value="ECO:0007669"/>
    <property type="project" value="InterPro"/>
</dbReference>
<dbReference type="InterPro" id="IPR051601">
    <property type="entry name" value="Serine_prot/Carboxylest_S33"/>
</dbReference>
<feature type="domain" description="AB hydrolase-1" evidence="4">
    <location>
        <begin position="96"/>
        <end position="245"/>
    </location>
</feature>
<evidence type="ECO:0000256" key="3">
    <source>
        <dbReference type="SAM" id="MobiDB-lite"/>
    </source>
</evidence>
<gene>
    <name evidence="5" type="ORF">B0T16DRAFT_378203</name>
</gene>
<dbReference type="GO" id="GO:0006508">
    <property type="term" value="P:proteolysis"/>
    <property type="evidence" value="ECO:0007669"/>
    <property type="project" value="InterPro"/>
</dbReference>
<feature type="region of interest" description="Disordered" evidence="3">
    <location>
        <begin position="516"/>
        <end position="536"/>
    </location>
</feature>
<dbReference type="EMBL" id="JAULSV010000005">
    <property type="protein sequence ID" value="KAK0644245.1"/>
    <property type="molecule type" value="Genomic_DNA"/>
</dbReference>
<evidence type="ECO:0000259" key="4">
    <source>
        <dbReference type="Pfam" id="PF00561"/>
    </source>
</evidence>
<comment type="similarity">
    <text evidence="1">Belongs to the peptidase S33 family.</text>
</comment>
<proteinExistence type="inferred from homology"/>
<keyword evidence="2 5" id="KW-0378">Hydrolase</keyword>
<dbReference type="AlphaFoldDB" id="A0AA39Y2I9"/>
<dbReference type="Proteomes" id="UP001174936">
    <property type="component" value="Unassembled WGS sequence"/>
</dbReference>
<sequence length="536" mass="59328">MPSPEWSNIKPASLAGHPVHSDNDDDRGTGFRSMSLWFDVPLDHRKPLSKTDTLTLHAKLVYARHDAPDGANETYLDDWIREWSRVNWKRILRRRPIMLYLCGGPGDGNNHRRIPELNRFALDQGYQVLYVDYRGTGRSRPFIDDSHLSAVGASAAEQAAYLALFRQDNIARDLEAIRLCLSRIISTETCVGKKVKWTVLGQSFGGWIALTYLSFLPASLAAVYLTAGLAPVSSTPHEVYARLYRRVAECNESYYQAFPSDAELVRRVVIHLRSHEYYYRVDGCKGRHKLTAQSFMTLGRCFGQALASQTAAPPPPVFERLHALIGAMVGDIGGGRGLLSDETGFRLHERPLYGVLHEAIYCHSPGVVSGWAAEQIGRAYGRGEFSWLERSGSGGEHESCGTGKLFFSGEMVYPSMFGTSGSAVGAFKGVADALAAKNDWPALYDEAQLAKNRVPVRALAYRDDMYVDFDLSLRTARKVRNCVVFEGKAGWGHGAIKDRTKTGEVLRLLFGLDSSGTPESTSTVRGSTVEDVDYPC</sequence>
<evidence type="ECO:0000313" key="5">
    <source>
        <dbReference type="EMBL" id="KAK0644245.1"/>
    </source>
</evidence>
<feature type="compositionally biased region" description="Polar residues" evidence="3">
    <location>
        <begin position="516"/>
        <end position="526"/>
    </location>
</feature>
<dbReference type="InterPro" id="IPR000073">
    <property type="entry name" value="AB_hydrolase_1"/>
</dbReference>
<keyword evidence="6" id="KW-1185">Reference proteome</keyword>
<dbReference type="PANTHER" id="PTHR43248:SF2">
    <property type="entry name" value="PROLYL AMINOPEPTIDASE"/>
    <property type="match status" value="1"/>
</dbReference>
<dbReference type="PANTHER" id="PTHR43248">
    <property type="entry name" value="2-SUCCINYL-6-HYDROXY-2,4-CYCLOHEXADIENE-1-CARBOXYLATE SYNTHASE"/>
    <property type="match status" value="1"/>
</dbReference>
<feature type="region of interest" description="Disordered" evidence="3">
    <location>
        <begin position="1"/>
        <end position="25"/>
    </location>
</feature>
<comment type="caution">
    <text evidence="5">The sequence shown here is derived from an EMBL/GenBank/DDBJ whole genome shotgun (WGS) entry which is preliminary data.</text>
</comment>
<dbReference type="SUPFAM" id="SSF53474">
    <property type="entry name" value="alpha/beta-Hydrolases"/>
    <property type="match status" value="1"/>
</dbReference>
<dbReference type="Pfam" id="PF00561">
    <property type="entry name" value="Abhydrolase_1"/>
    <property type="match status" value="1"/>
</dbReference>
<dbReference type="InterPro" id="IPR002410">
    <property type="entry name" value="Peptidase_S33"/>
</dbReference>
<dbReference type="PRINTS" id="PR00793">
    <property type="entry name" value="PROAMNOPTASE"/>
</dbReference>
<dbReference type="InterPro" id="IPR029058">
    <property type="entry name" value="AB_hydrolase_fold"/>
</dbReference>
<organism evidence="5 6">
    <name type="scientific">Cercophora newfieldiana</name>
    <dbReference type="NCBI Taxonomy" id="92897"/>
    <lineage>
        <taxon>Eukaryota</taxon>
        <taxon>Fungi</taxon>
        <taxon>Dikarya</taxon>
        <taxon>Ascomycota</taxon>
        <taxon>Pezizomycotina</taxon>
        <taxon>Sordariomycetes</taxon>
        <taxon>Sordariomycetidae</taxon>
        <taxon>Sordariales</taxon>
        <taxon>Lasiosphaeriaceae</taxon>
        <taxon>Cercophora</taxon>
    </lineage>
</organism>
<dbReference type="Gene3D" id="3.40.50.1820">
    <property type="entry name" value="alpha/beta hydrolase"/>
    <property type="match status" value="1"/>
</dbReference>
<evidence type="ECO:0000256" key="2">
    <source>
        <dbReference type="ARBA" id="ARBA00022801"/>
    </source>
</evidence>
<accession>A0AA39Y2I9</accession>
<protein>
    <submittedName>
        <fullName evidence="5">Alpha/Beta hydrolase protein</fullName>
    </submittedName>
</protein>
<reference evidence="5" key="1">
    <citation type="submission" date="2023-06" db="EMBL/GenBank/DDBJ databases">
        <title>Genome-scale phylogeny and comparative genomics of the fungal order Sordariales.</title>
        <authorList>
            <consortium name="Lawrence Berkeley National Laboratory"/>
            <person name="Hensen N."/>
            <person name="Bonometti L."/>
            <person name="Westerberg I."/>
            <person name="Brannstrom I.O."/>
            <person name="Guillou S."/>
            <person name="Cros-Aarteil S."/>
            <person name="Calhoun S."/>
            <person name="Haridas S."/>
            <person name="Kuo A."/>
            <person name="Mondo S."/>
            <person name="Pangilinan J."/>
            <person name="Riley R."/>
            <person name="Labutti K."/>
            <person name="Andreopoulos B."/>
            <person name="Lipzen A."/>
            <person name="Chen C."/>
            <person name="Yanf M."/>
            <person name="Daum C."/>
            <person name="Ng V."/>
            <person name="Clum A."/>
            <person name="Steindorff A."/>
            <person name="Ohm R."/>
            <person name="Martin F."/>
            <person name="Silar P."/>
            <person name="Natvig D."/>
            <person name="Lalanne C."/>
            <person name="Gautier V."/>
            <person name="Ament-Velasquez S.L."/>
            <person name="Kruys A."/>
            <person name="Hutchinson M.I."/>
            <person name="Powell A.J."/>
            <person name="Barry K."/>
            <person name="Miller A.N."/>
            <person name="Grigoriev I.V."/>
            <person name="Debuchy R."/>
            <person name="Gladieux P."/>
            <person name="Thoren M.H."/>
            <person name="Johannesson H."/>
        </authorList>
    </citation>
    <scope>NUCLEOTIDE SEQUENCE</scope>
    <source>
        <strain evidence="5">SMH2532-1</strain>
    </source>
</reference>
<evidence type="ECO:0000256" key="1">
    <source>
        <dbReference type="ARBA" id="ARBA00010088"/>
    </source>
</evidence>
<evidence type="ECO:0000313" key="6">
    <source>
        <dbReference type="Proteomes" id="UP001174936"/>
    </source>
</evidence>